<evidence type="ECO:0000256" key="3">
    <source>
        <dbReference type="ARBA" id="ARBA00022475"/>
    </source>
</evidence>
<dbReference type="Pfam" id="PF01810">
    <property type="entry name" value="LysE"/>
    <property type="match status" value="1"/>
</dbReference>
<dbReference type="PATRIC" id="fig|1178482.3.peg.1802"/>
<reference evidence="8 9" key="1">
    <citation type="submission" date="2013-08" db="EMBL/GenBank/DDBJ databases">
        <title>draft genome of Halomonas huanghegensis, strain BJGMM-B45T.</title>
        <authorList>
            <person name="Miao C."/>
            <person name="Wan Y."/>
            <person name="Jin W."/>
        </authorList>
    </citation>
    <scope>NUCLEOTIDE SEQUENCE [LARGE SCALE GENOMIC DNA]</scope>
    <source>
        <strain evidence="8 9">BJGMM-B45</strain>
    </source>
</reference>
<evidence type="ECO:0000313" key="8">
    <source>
        <dbReference type="EMBL" id="ERL51610.1"/>
    </source>
</evidence>
<dbReference type="Proteomes" id="UP000019113">
    <property type="component" value="Unassembled WGS sequence"/>
</dbReference>
<comment type="caution">
    <text evidence="8">The sequence shown here is derived from an EMBL/GenBank/DDBJ whole genome shotgun (WGS) entry which is preliminary data.</text>
</comment>
<dbReference type="RefSeq" id="WP_021818758.1">
    <property type="nucleotide sequence ID" value="NZ_AVBC01000023.1"/>
</dbReference>
<feature type="transmembrane region" description="Helical" evidence="7">
    <location>
        <begin position="36"/>
        <end position="60"/>
    </location>
</feature>
<evidence type="ECO:0000256" key="1">
    <source>
        <dbReference type="ARBA" id="ARBA00004651"/>
    </source>
</evidence>
<proteinExistence type="inferred from homology"/>
<dbReference type="STRING" id="1178482.AR456_13930"/>
<dbReference type="eggNOG" id="COG1280">
    <property type="taxonomic scope" value="Bacteria"/>
</dbReference>
<keyword evidence="9" id="KW-1185">Reference proteome</keyword>
<organism evidence="8 9">
    <name type="scientific">Halomonas huangheensis</name>
    <dbReference type="NCBI Taxonomy" id="1178482"/>
    <lineage>
        <taxon>Bacteria</taxon>
        <taxon>Pseudomonadati</taxon>
        <taxon>Pseudomonadota</taxon>
        <taxon>Gammaproteobacteria</taxon>
        <taxon>Oceanospirillales</taxon>
        <taxon>Halomonadaceae</taxon>
        <taxon>Halomonas</taxon>
    </lineage>
</organism>
<feature type="transmembrane region" description="Helical" evidence="7">
    <location>
        <begin position="66"/>
        <end position="84"/>
    </location>
</feature>
<evidence type="ECO:0000256" key="4">
    <source>
        <dbReference type="ARBA" id="ARBA00022692"/>
    </source>
</evidence>
<dbReference type="InterPro" id="IPR001123">
    <property type="entry name" value="LeuE-type"/>
</dbReference>
<gene>
    <name evidence="8" type="ORF">BJB45_13215</name>
</gene>
<feature type="transmembrane region" description="Helical" evidence="7">
    <location>
        <begin position="149"/>
        <end position="171"/>
    </location>
</feature>
<dbReference type="PANTHER" id="PTHR30086">
    <property type="entry name" value="ARGININE EXPORTER PROTEIN ARGO"/>
    <property type="match status" value="1"/>
</dbReference>
<keyword evidence="5 7" id="KW-1133">Transmembrane helix</keyword>
<evidence type="ECO:0000256" key="6">
    <source>
        <dbReference type="ARBA" id="ARBA00023136"/>
    </source>
</evidence>
<evidence type="ECO:0000256" key="5">
    <source>
        <dbReference type="ARBA" id="ARBA00022989"/>
    </source>
</evidence>
<dbReference type="PANTHER" id="PTHR30086:SF14">
    <property type="entry name" value="HOMOSERINE_HOMOSERINE LACTONE EFFLUX PROTEIN"/>
    <property type="match status" value="1"/>
</dbReference>
<protein>
    <recommendedName>
        <fullName evidence="10">Lysine transporter LysE</fullName>
    </recommendedName>
</protein>
<name>W1N9K3_9GAMM</name>
<evidence type="ECO:0008006" key="10">
    <source>
        <dbReference type="Google" id="ProtNLM"/>
    </source>
</evidence>
<evidence type="ECO:0000313" key="9">
    <source>
        <dbReference type="Proteomes" id="UP000019113"/>
    </source>
</evidence>
<sequence length="204" mass="21638">MSLEYLLTTLVVVLAPGGGVLYTLSIGLAHGARASVAAATGCTLGIIPSLIASITGLAAVLHTSALAFQVIKVLGVLYLLYMAWRTLRDSGTLSVEASSEPRASLLRIATTGTLINVLNPKLSLFFLAFLPQFVVTNGVAAMFDMLTLGGVFMLVTWVIFIGYGAGAAWLRRHVIGRPSVQTWMRRSIAGVFVMLGARLAVSER</sequence>
<evidence type="ECO:0000256" key="2">
    <source>
        <dbReference type="ARBA" id="ARBA00007928"/>
    </source>
</evidence>
<comment type="similarity">
    <text evidence="2">Belongs to the Rht family.</text>
</comment>
<dbReference type="OrthoDB" id="9804822at2"/>
<keyword evidence="3" id="KW-1003">Cell membrane</keyword>
<keyword evidence="4 7" id="KW-0812">Transmembrane</keyword>
<dbReference type="GO" id="GO:0042970">
    <property type="term" value="F:homoserine transmembrane transporter activity"/>
    <property type="evidence" value="ECO:0007669"/>
    <property type="project" value="TreeGrafter"/>
</dbReference>
<dbReference type="GO" id="GO:0005886">
    <property type="term" value="C:plasma membrane"/>
    <property type="evidence" value="ECO:0007669"/>
    <property type="project" value="UniProtKB-SubCell"/>
</dbReference>
<dbReference type="KEGG" id="hhu:AR456_13930"/>
<comment type="subcellular location">
    <subcellularLocation>
        <location evidence="1">Cell membrane</location>
        <topology evidence="1">Multi-pass membrane protein</topology>
    </subcellularLocation>
</comment>
<feature type="transmembrane region" description="Helical" evidence="7">
    <location>
        <begin position="6"/>
        <end position="24"/>
    </location>
</feature>
<dbReference type="EMBL" id="AVBC01000023">
    <property type="protein sequence ID" value="ERL51610.1"/>
    <property type="molecule type" value="Genomic_DNA"/>
</dbReference>
<evidence type="ECO:0000256" key="7">
    <source>
        <dbReference type="SAM" id="Phobius"/>
    </source>
</evidence>
<keyword evidence="6 7" id="KW-0472">Membrane</keyword>
<dbReference type="PIRSF" id="PIRSF006324">
    <property type="entry name" value="LeuE"/>
    <property type="match status" value="1"/>
</dbReference>
<accession>W1N9K3</accession>
<dbReference type="AlphaFoldDB" id="W1N9K3"/>